<protein>
    <submittedName>
        <fullName evidence="1">Uncharacterized protein</fullName>
    </submittedName>
</protein>
<evidence type="ECO:0000313" key="2">
    <source>
        <dbReference type="Proteomes" id="UP000006174"/>
    </source>
</evidence>
<dbReference type="HOGENOM" id="CLU_119677_0_0_1"/>
<name>I2G142_USTHO</name>
<organism evidence="1 2">
    <name type="scientific">Ustilago hordei</name>
    <name type="common">Barley covered smut fungus</name>
    <dbReference type="NCBI Taxonomy" id="120017"/>
    <lineage>
        <taxon>Eukaryota</taxon>
        <taxon>Fungi</taxon>
        <taxon>Dikarya</taxon>
        <taxon>Basidiomycota</taxon>
        <taxon>Ustilaginomycotina</taxon>
        <taxon>Ustilaginomycetes</taxon>
        <taxon>Ustilaginales</taxon>
        <taxon>Ustilaginaceae</taxon>
        <taxon>Ustilago</taxon>
    </lineage>
</organism>
<gene>
    <name evidence="1" type="ORF">UHOR_15715</name>
</gene>
<sequence>MSKVDYSMYGSFVAPMWDLLPQLPQMVQDHFNQVMEDEIYGTPKAPKDSKLLKFTINEDEEQMITPLSILVKCISRLYKAMHSLGPFANRIELGRQMRTRANLFVANKQWDASHILNIKIEGPMNPGHNDEQSYLTKVETSISARGDTPTFDQVEFNHCLVGCDATPGPTPELNMLTNHHLKVLSGLNDKMRWDEQDLLDPRTVSVHAWQCKMLVMLSVVPFA</sequence>
<evidence type="ECO:0000313" key="1">
    <source>
        <dbReference type="EMBL" id="CCF52885.1"/>
    </source>
</evidence>
<accession>I2G142</accession>
<dbReference type="OrthoDB" id="2557996at2759"/>
<dbReference type="Proteomes" id="UP000006174">
    <property type="component" value="Unassembled WGS sequence"/>
</dbReference>
<keyword evidence="2" id="KW-1185">Reference proteome</keyword>
<dbReference type="EMBL" id="CAGI01000178">
    <property type="protein sequence ID" value="CCF52885.1"/>
    <property type="molecule type" value="Genomic_DNA"/>
</dbReference>
<proteinExistence type="predicted"/>
<dbReference type="AlphaFoldDB" id="I2G142"/>
<comment type="caution">
    <text evidence="1">The sequence shown here is derived from an EMBL/GenBank/DDBJ whole genome shotgun (WGS) entry which is preliminary data.</text>
</comment>
<reference evidence="1 2" key="1">
    <citation type="journal article" date="2012" name="Plant Cell">
        <title>Genome comparison of barley and maize smut fungi reveals targeted loss of RNA silencing components and species-specific presence of transposable elements.</title>
        <authorList>
            <person name="Laurie J.D."/>
            <person name="Ali S."/>
            <person name="Linning R."/>
            <person name="Mannhaupt G."/>
            <person name="Wong P."/>
            <person name="Gueldener U."/>
            <person name="Muensterkoetter M."/>
            <person name="Moore R."/>
            <person name="Kahmann R."/>
            <person name="Bakkeren G."/>
            <person name="Schirawski J."/>
        </authorList>
    </citation>
    <scope>NUCLEOTIDE SEQUENCE [LARGE SCALE GENOMIC DNA]</scope>
    <source>
        <strain evidence="2">Uh4875-4</strain>
    </source>
</reference>